<proteinExistence type="predicted"/>
<dbReference type="Gene3D" id="1.10.720.180">
    <property type="match status" value="1"/>
</dbReference>
<name>T0ZBT9_9ZZZZ</name>
<comment type="caution">
    <text evidence="2">The sequence shown here is derived from an EMBL/GenBank/DDBJ whole genome shotgun (WGS) entry which is preliminary data.</text>
</comment>
<accession>T0ZBT9</accession>
<evidence type="ECO:0000313" key="2">
    <source>
        <dbReference type="EMBL" id="EQD45471.1"/>
    </source>
</evidence>
<gene>
    <name evidence="2" type="ORF">B1A_14810</name>
</gene>
<dbReference type="AlphaFoldDB" id="T0ZBT9"/>
<feature type="domain" description="Outer membrane cytochrome MtrC/MtrF-like" evidence="1">
    <location>
        <begin position="6"/>
        <end position="157"/>
    </location>
</feature>
<dbReference type="Pfam" id="PF22113">
    <property type="entry name" value="Mtrc-MtrF_II-IV_dom"/>
    <property type="match status" value="1"/>
</dbReference>
<dbReference type="SUPFAM" id="SSF48695">
    <property type="entry name" value="Multiheme cytochromes"/>
    <property type="match status" value="1"/>
</dbReference>
<dbReference type="InterPro" id="IPR054337">
    <property type="entry name" value="Mtrc-MtrF-like_dom_II/IV"/>
</dbReference>
<protein>
    <submittedName>
        <fullName evidence="2">Decaheme cytochrome c MtrF</fullName>
    </submittedName>
</protein>
<sequence length="167" mass="17190">TAGANPEQTIDFAVLIHEIHASGAVDSSGNPRYPNGLTICSYGARPTTFDVAFPGNLEDCNACHVNKSYYPVSGPQLLGPTIESNNRTTLTDDVAISPNAAICSSCHTSQTAKEHMIQNGGNFAAGKTAAGALVSSSVETCALCHGPGGIADVAVMHDLANFPNNSD</sequence>
<reference evidence="2" key="1">
    <citation type="submission" date="2013-08" db="EMBL/GenBank/DDBJ databases">
        <authorList>
            <person name="Mendez C."/>
            <person name="Richter M."/>
            <person name="Ferrer M."/>
            <person name="Sanchez J."/>
        </authorList>
    </citation>
    <scope>NUCLEOTIDE SEQUENCE</scope>
</reference>
<dbReference type="EMBL" id="AUZX01010874">
    <property type="protein sequence ID" value="EQD45471.1"/>
    <property type="molecule type" value="Genomic_DNA"/>
</dbReference>
<feature type="non-terminal residue" evidence="2">
    <location>
        <position position="1"/>
    </location>
</feature>
<dbReference type="InterPro" id="IPR036280">
    <property type="entry name" value="Multihaem_cyt_sf"/>
</dbReference>
<evidence type="ECO:0000259" key="1">
    <source>
        <dbReference type="Pfam" id="PF22113"/>
    </source>
</evidence>
<organism evidence="2">
    <name type="scientific">mine drainage metagenome</name>
    <dbReference type="NCBI Taxonomy" id="410659"/>
    <lineage>
        <taxon>unclassified sequences</taxon>
        <taxon>metagenomes</taxon>
        <taxon>ecological metagenomes</taxon>
    </lineage>
</organism>
<reference evidence="2" key="2">
    <citation type="journal article" date="2014" name="ISME J.">
        <title>Microbial stratification in low pH oxic and suboxic macroscopic growths along an acid mine drainage.</title>
        <authorList>
            <person name="Mendez-Garcia C."/>
            <person name="Mesa V."/>
            <person name="Sprenger R.R."/>
            <person name="Richter M."/>
            <person name="Diez M.S."/>
            <person name="Solano J."/>
            <person name="Bargiela R."/>
            <person name="Golyshina O.V."/>
            <person name="Manteca A."/>
            <person name="Ramos J.L."/>
            <person name="Gallego J.R."/>
            <person name="Llorente I."/>
            <person name="Martins Dos Santos V.A."/>
            <person name="Jensen O.N."/>
            <person name="Pelaez A.I."/>
            <person name="Sanchez J."/>
            <person name="Ferrer M."/>
        </authorList>
    </citation>
    <scope>NUCLEOTIDE SEQUENCE</scope>
</reference>